<keyword evidence="7" id="KW-1185">Reference proteome</keyword>
<feature type="domain" description="Bacterial transcriptional activator" evidence="5">
    <location>
        <begin position="230"/>
        <end position="370"/>
    </location>
</feature>
<dbReference type="SUPFAM" id="SSF52540">
    <property type="entry name" value="P-loop containing nucleoside triphosphate hydrolases"/>
    <property type="match status" value="1"/>
</dbReference>
<dbReference type="Gene3D" id="1.25.40.10">
    <property type="entry name" value="Tetratricopeptide repeat domain"/>
    <property type="match status" value="2"/>
</dbReference>
<evidence type="ECO:0000256" key="1">
    <source>
        <dbReference type="ARBA" id="ARBA00023012"/>
    </source>
</evidence>
<dbReference type="InterPro" id="IPR041664">
    <property type="entry name" value="AAA_16"/>
</dbReference>
<feature type="region of interest" description="Disordered" evidence="4">
    <location>
        <begin position="1036"/>
        <end position="1080"/>
    </location>
</feature>
<keyword evidence="2" id="KW-0805">Transcription regulation</keyword>
<gene>
    <name evidence="6" type="ORF">RQC66_36915</name>
</gene>
<reference evidence="7" key="1">
    <citation type="submission" date="2023-07" db="EMBL/GenBank/DDBJ databases">
        <title>Draft genome sequence of the endophytic actinobacterium Streptomyces justiciae WPN32, a potential antibiotic producer.</title>
        <authorList>
            <person name="Yasawong M."/>
            <person name="Pana W."/>
            <person name="Ganta P."/>
            <person name="Santapan N."/>
            <person name="Songngamsuk T."/>
            <person name="Phatcharaharikarn M."/>
            <person name="Kerdtoob S."/>
            <person name="Nantapong N."/>
        </authorList>
    </citation>
    <scope>NUCLEOTIDE SEQUENCE [LARGE SCALE GENOMIC DNA]</scope>
    <source>
        <strain evidence="7">WPN32</strain>
    </source>
</reference>
<dbReference type="Pfam" id="PF13191">
    <property type="entry name" value="AAA_16"/>
    <property type="match status" value="1"/>
</dbReference>
<dbReference type="PANTHER" id="PTHR35807:SF1">
    <property type="entry name" value="TRANSCRIPTIONAL REGULATOR REDD"/>
    <property type="match status" value="1"/>
</dbReference>
<dbReference type="Gene3D" id="1.10.10.10">
    <property type="entry name" value="Winged helix-like DNA-binding domain superfamily/Winged helix DNA-binding domain"/>
    <property type="match status" value="1"/>
</dbReference>
<dbReference type="Pfam" id="PF03704">
    <property type="entry name" value="BTAD"/>
    <property type="match status" value="1"/>
</dbReference>
<comment type="caution">
    <text evidence="6">The sequence shown here is derived from an EMBL/GenBank/DDBJ whole genome shotgun (WGS) entry which is preliminary data.</text>
</comment>
<feature type="compositionally biased region" description="Gly residues" evidence="4">
    <location>
        <begin position="1068"/>
        <end position="1078"/>
    </location>
</feature>
<dbReference type="InterPro" id="IPR027417">
    <property type="entry name" value="P-loop_NTPase"/>
</dbReference>
<dbReference type="SMART" id="SM01043">
    <property type="entry name" value="BTAD"/>
    <property type="match status" value="1"/>
</dbReference>
<accession>A0ABU3M4I3</accession>
<dbReference type="SMART" id="SM00028">
    <property type="entry name" value="TPR"/>
    <property type="match status" value="5"/>
</dbReference>
<feature type="region of interest" description="Disordered" evidence="4">
    <location>
        <begin position="502"/>
        <end position="536"/>
    </location>
</feature>
<feature type="region of interest" description="Disordered" evidence="4">
    <location>
        <begin position="789"/>
        <end position="808"/>
    </location>
</feature>
<evidence type="ECO:0000259" key="5">
    <source>
        <dbReference type="SMART" id="SM01043"/>
    </source>
</evidence>
<dbReference type="InterPro" id="IPR051677">
    <property type="entry name" value="AfsR-DnrI-RedD_regulator"/>
</dbReference>
<organism evidence="6 7">
    <name type="scientific">Streptomyces justiciae</name>
    <dbReference type="NCBI Taxonomy" id="2780140"/>
    <lineage>
        <taxon>Bacteria</taxon>
        <taxon>Bacillati</taxon>
        <taxon>Actinomycetota</taxon>
        <taxon>Actinomycetes</taxon>
        <taxon>Kitasatosporales</taxon>
        <taxon>Streptomycetaceae</taxon>
        <taxon>Streptomyces</taxon>
    </lineage>
</organism>
<dbReference type="InterPro" id="IPR036388">
    <property type="entry name" value="WH-like_DNA-bd_sf"/>
</dbReference>
<dbReference type="SUPFAM" id="SSF46894">
    <property type="entry name" value="C-terminal effector domain of the bipartite response regulators"/>
    <property type="match status" value="1"/>
</dbReference>
<dbReference type="InterPro" id="IPR019734">
    <property type="entry name" value="TPR_rpt"/>
</dbReference>
<keyword evidence="3" id="KW-0804">Transcription</keyword>
<evidence type="ECO:0000313" key="6">
    <source>
        <dbReference type="EMBL" id="MDT7846313.1"/>
    </source>
</evidence>
<protein>
    <submittedName>
        <fullName evidence="6">BTAD domain-containing putative transcriptional regulator</fullName>
    </submittedName>
</protein>
<evidence type="ECO:0000256" key="2">
    <source>
        <dbReference type="ARBA" id="ARBA00023015"/>
    </source>
</evidence>
<evidence type="ECO:0000256" key="3">
    <source>
        <dbReference type="ARBA" id="ARBA00023163"/>
    </source>
</evidence>
<dbReference type="Proteomes" id="UP001257948">
    <property type="component" value="Unassembled WGS sequence"/>
</dbReference>
<dbReference type="RefSeq" id="WP_314206667.1">
    <property type="nucleotide sequence ID" value="NZ_JAVTLL010000034.1"/>
</dbReference>
<proteinExistence type="predicted"/>
<dbReference type="InterPro" id="IPR005158">
    <property type="entry name" value="BTAD"/>
</dbReference>
<evidence type="ECO:0000313" key="7">
    <source>
        <dbReference type="Proteomes" id="UP001257948"/>
    </source>
</evidence>
<name>A0ABU3M4I3_9ACTN</name>
<feature type="compositionally biased region" description="Gly residues" evidence="4">
    <location>
        <begin position="505"/>
        <end position="533"/>
    </location>
</feature>
<dbReference type="SUPFAM" id="SSF48452">
    <property type="entry name" value="TPR-like"/>
    <property type="match status" value="2"/>
</dbReference>
<dbReference type="InterPro" id="IPR011990">
    <property type="entry name" value="TPR-like_helical_dom_sf"/>
</dbReference>
<dbReference type="PANTHER" id="PTHR35807">
    <property type="entry name" value="TRANSCRIPTIONAL REGULATOR REDD-RELATED"/>
    <property type="match status" value="1"/>
</dbReference>
<keyword evidence="1" id="KW-0902">Two-component regulatory system</keyword>
<dbReference type="EMBL" id="JAVTLL010000034">
    <property type="protein sequence ID" value="MDT7846313.1"/>
    <property type="molecule type" value="Genomic_DNA"/>
</dbReference>
<dbReference type="InterPro" id="IPR016032">
    <property type="entry name" value="Sig_transdc_resp-reg_C-effctor"/>
</dbReference>
<sequence length="1367" mass="141832">MSSGNAQPANSGGRRTTPPVLRLYLLGGFRAERSGGAPVADHWPRPSARRLVELLAVSPGRVRHREEIIEMCWPDTAGTPAALGSLRVALHAARRALQPELPPRHPSAYLVSEGALLRLPMETVWIDADDAERLAEGALRARGAMEGVVRAEGAVRAGAAAEGALGAGVGDEWALGAGGAAGGGLRAEGYGGRGLRAGGVGERALRAGDADEQALRAGRAGERTLHAGAGDEWALRAGGVGGRAPYGGRTGELARALKAFTGELLPEHRYTPWVQARREGLDALRDSVRLALAEACLADGEIERAAAAARAVLADSAAEERAHRVLIAAYLRQGMRRRALAQYHQCRRALDAEWGVLPGPETEALHRAALGTDAYAVRRPTPSRPAPPPPALLRTLSEAQFVGRRAELERLLNPARPALSVIGGEAGIGKTRLAAEAARRAAANGAAVLWGAGHDEGPQAPYGLFVEALEGWLAGRTTEDRARIAAEYPELAALLPSLGQVGAVPGRGPGEGPGEGPGGGPGEGPGGGPGGGPEYERERIFSAVSGLLGLAAVPGTPGSGGGVLVVLDDVHAADMASLHLLARLARRTPPPSVPRLRFLATYRPEDLPETDPRRAALDTLVRQGTADRLRLQRLARRECLTLAAEVMPGEGTPAALHRVWELSLGHPLFALELAQAGLPPTGTHEDLTAPEGVRLLVNERLSRLSPAARRVIEVVAVAAGGVATLTETEELAASAPPSPTVCPPALPMRVAWSGAGGPGGAETPLAGAAEIGAADSSVAGASGASLTAPAFRTSRPSPPSSHSPSSSVVDGIDMALAAGVLEERSVAVGGVVVGGLGFRHPLMRVVCREGLSQARRRQLHAGYAELLLRRRPGAVDAVAVHLAGADDPRAADHLHRAARRAAAVGADDTADHYYGELTARLDAVAAEAARIRLDHATVLRRMARHEDAVRVLREALADLHRHGTPAEQARAAAQLAESLAKTGAPQEGFRLLDTHRPPQDAPPQLHATHHLARGFLCFVTGDYEGSLNAARRAQQAATTTVFSQPASADGESAPPGPPAPDHATRMGSAGGHTVGDGGAAAAHPGLLARALAQQSTSLALTGRLPQARAAADAALPYAEAHGDPRLLAAVLSILREHARRSGRLRDAVVIGRRALDLADRCGDPEAAAFERANLAEVHLLLGEFTEAAALATEAVDEAQAHAGWCLPYALTALARVQLRGGPHRPGLPSTRELLARAADCLARRPDRQAEYEVRTAQAELALKDVRPDRALTLLSGVSGTGVPVLAAWAHLTAGDPARAADVAASEAVRAAGAGEAVTECEARTAQAAALAVLGRTEEAATCAGRVRELAETLPYPTVLRRVAYAKP</sequence>
<evidence type="ECO:0000256" key="4">
    <source>
        <dbReference type="SAM" id="MobiDB-lite"/>
    </source>
</evidence>